<evidence type="ECO:0000313" key="1">
    <source>
        <dbReference type="EMBL" id="EIW82360.1"/>
    </source>
</evidence>
<proteinExistence type="predicted"/>
<organism evidence="1 2">
    <name type="scientific">Coniophora puteana (strain RWD-64-598)</name>
    <name type="common">Brown rot fungus</name>
    <dbReference type="NCBI Taxonomy" id="741705"/>
    <lineage>
        <taxon>Eukaryota</taxon>
        <taxon>Fungi</taxon>
        <taxon>Dikarya</taxon>
        <taxon>Basidiomycota</taxon>
        <taxon>Agaricomycotina</taxon>
        <taxon>Agaricomycetes</taxon>
        <taxon>Agaricomycetidae</taxon>
        <taxon>Boletales</taxon>
        <taxon>Coniophorineae</taxon>
        <taxon>Coniophoraceae</taxon>
        <taxon>Coniophora</taxon>
    </lineage>
</organism>
<gene>
    <name evidence="1" type="ORF">CONPUDRAFT_81851</name>
</gene>
<dbReference type="Proteomes" id="UP000053558">
    <property type="component" value="Unassembled WGS sequence"/>
</dbReference>
<sequence length="168" mass="19254">MDQLETLKYGQGNSGLNVYIEGEVAFVGNPFTLEGPDGSHLIDWGTSDLNARMEQYIQDRPGGTALHTFFWHSRTGKWFYIGAHIWTPVGLTWEVWRTLSERSQEFVANRLRMRGGEVETEAQIIAQLDSNRLEQIVIELSSVGQRETSEAFLREYGLSPRRRHPRLS</sequence>
<evidence type="ECO:0000313" key="2">
    <source>
        <dbReference type="Proteomes" id="UP000053558"/>
    </source>
</evidence>
<protein>
    <submittedName>
        <fullName evidence="1">Uncharacterized protein</fullName>
    </submittedName>
</protein>
<accession>A0A5M3MTE8</accession>
<name>A0A5M3MTE8_CONPW</name>
<dbReference type="EMBL" id="JH711577">
    <property type="protein sequence ID" value="EIW82360.1"/>
    <property type="molecule type" value="Genomic_DNA"/>
</dbReference>
<keyword evidence="2" id="KW-1185">Reference proteome</keyword>
<dbReference type="OMA" id="FYLEFGM"/>
<reference evidence="2" key="1">
    <citation type="journal article" date="2012" name="Science">
        <title>The Paleozoic origin of enzymatic lignin decomposition reconstructed from 31 fungal genomes.</title>
        <authorList>
            <person name="Floudas D."/>
            <person name="Binder M."/>
            <person name="Riley R."/>
            <person name="Barry K."/>
            <person name="Blanchette R.A."/>
            <person name="Henrissat B."/>
            <person name="Martinez A.T."/>
            <person name="Otillar R."/>
            <person name="Spatafora J.W."/>
            <person name="Yadav J.S."/>
            <person name="Aerts A."/>
            <person name="Benoit I."/>
            <person name="Boyd A."/>
            <person name="Carlson A."/>
            <person name="Copeland A."/>
            <person name="Coutinho P.M."/>
            <person name="de Vries R.P."/>
            <person name="Ferreira P."/>
            <person name="Findley K."/>
            <person name="Foster B."/>
            <person name="Gaskell J."/>
            <person name="Glotzer D."/>
            <person name="Gorecki P."/>
            <person name="Heitman J."/>
            <person name="Hesse C."/>
            <person name="Hori C."/>
            <person name="Igarashi K."/>
            <person name="Jurgens J.A."/>
            <person name="Kallen N."/>
            <person name="Kersten P."/>
            <person name="Kohler A."/>
            <person name="Kuees U."/>
            <person name="Kumar T.K.A."/>
            <person name="Kuo A."/>
            <person name="LaButti K."/>
            <person name="Larrondo L.F."/>
            <person name="Lindquist E."/>
            <person name="Ling A."/>
            <person name="Lombard V."/>
            <person name="Lucas S."/>
            <person name="Lundell T."/>
            <person name="Martin R."/>
            <person name="McLaughlin D.J."/>
            <person name="Morgenstern I."/>
            <person name="Morin E."/>
            <person name="Murat C."/>
            <person name="Nagy L.G."/>
            <person name="Nolan M."/>
            <person name="Ohm R.A."/>
            <person name="Patyshakuliyeva A."/>
            <person name="Rokas A."/>
            <person name="Ruiz-Duenas F.J."/>
            <person name="Sabat G."/>
            <person name="Salamov A."/>
            <person name="Samejima M."/>
            <person name="Schmutz J."/>
            <person name="Slot J.C."/>
            <person name="St John F."/>
            <person name="Stenlid J."/>
            <person name="Sun H."/>
            <person name="Sun S."/>
            <person name="Syed K."/>
            <person name="Tsang A."/>
            <person name="Wiebenga A."/>
            <person name="Young D."/>
            <person name="Pisabarro A."/>
            <person name="Eastwood D.C."/>
            <person name="Martin F."/>
            <person name="Cullen D."/>
            <person name="Grigoriev I.V."/>
            <person name="Hibbett D.S."/>
        </authorList>
    </citation>
    <scope>NUCLEOTIDE SEQUENCE [LARGE SCALE GENOMIC DNA]</scope>
    <source>
        <strain evidence="2">RWD-64-598 SS2</strain>
    </source>
</reference>
<dbReference type="KEGG" id="cput:CONPUDRAFT_81851"/>
<dbReference type="GeneID" id="19210318"/>
<dbReference type="AlphaFoldDB" id="A0A5M3MTE8"/>
<dbReference type="RefSeq" id="XP_007767721.1">
    <property type="nucleotide sequence ID" value="XM_007769531.1"/>
</dbReference>
<comment type="caution">
    <text evidence="1">The sequence shown here is derived from an EMBL/GenBank/DDBJ whole genome shotgun (WGS) entry which is preliminary data.</text>
</comment>
<dbReference type="OrthoDB" id="2985494at2759"/>